<gene>
    <name evidence="6" type="ORF">H1011_02545</name>
</gene>
<keyword evidence="7" id="KW-1185">Reference proteome</keyword>
<dbReference type="PANTHER" id="PTHR47816">
    <property type="entry name" value="RIBOSOMAL RNA SMALL SUBUNIT METHYLTRANSFERASE C"/>
    <property type="match status" value="1"/>
</dbReference>
<dbReference type="AlphaFoldDB" id="A0A832XG05"/>
<dbReference type="CDD" id="cd02440">
    <property type="entry name" value="AdoMet_MTases"/>
    <property type="match status" value="1"/>
</dbReference>
<evidence type="ECO:0000313" key="7">
    <source>
        <dbReference type="Proteomes" id="UP000604391"/>
    </source>
</evidence>
<keyword evidence="1" id="KW-0963">Cytoplasm</keyword>
<dbReference type="Gene3D" id="3.40.50.150">
    <property type="entry name" value="Vaccinia Virus protein VP39"/>
    <property type="match status" value="1"/>
</dbReference>
<dbReference type="PANTHER" id="PTHR47816:SF4">
    <property type="entry name" value="RIBOSOMAL RNA SMALL SUBUNIT METHYLTRANSFERASE C"/>
    <property type="match status" value="1"/>
</dbReference>
<dbReference type="Proteomes" id="UP000604391">
    <property type="component" value="Unassembled WGS sequence"/>
</dbReference>
<proteinExistence type="predicted"/>
<name>A0A832XG05_9ARCH</name>
<dbReference type="InterPro" id="IPR046977">
    <property type="entry name" value="RsmC/RlmG"/>
</dbReference>
<dbReference type="InterPro" id="IPR002052">
    <property type="entry name" value="DNA_methylase_N6_adenine_CS"/>
</dbReference>
<dbReference type="GO" id="GO:0003676">
    <property type="term" value="F:nucleic acid binding"/>
    <property type="evidence" value="ECO:0007669"/>
    <property type="project" value="InterPro"/>
</dbReference>
<evidence type="ECO:0000256" key="1">
    <source>
        <dbReference type="ARBA" id="ARBA00022490"/>
    </source>
</evidence>
<dbReference type="Pfam" id="PF05175">
    <property type="entry name" value="MTS"/>
    <property type="match status" value="1"/>
</dbReference>
<evidence type="ECO:0000256" key="2">
    <source>
        <dbReference type="ARBA" id="ARBA00022552"/>
    </source>
</evidence>
<evidence type="ECO:0000256" key="4">
    <source>
        <dbReference type="ARBA" id="ARBA00022679"/>
    </source>
</evidence>
<dbReference type="EMBL" id="DVAD01000014">
    <property type="protein sequence ID" value="HIJ99678.1"/>
    <property type="molecule type" value="Genomic_DNA"/>
</dbReference>
<feature type="domain" description="Methyltransferase small" evidence="5">
    <location>
        <begin position="33"/>
        <end position="201"/>
    </location>
</feature>
<dbReference type="GO" id="GO:0032259">
    <property type="term" value="P:methylation"/>
    <property type="evidence" value="ECO:0007669"/>
    <property type="project" value="UniProtKB-KW"/>
</dbReference>
<dbReference type="PROSITE" id="PS00092">
    <property type="entry name" value="N6_MTASE"/>
    <property type="match status" value="1"/>
</dbReference>
<keyword evidence="2" id="KW-0698">rRNA processing</keyword>
<dbReference type="GO" id="GO:0008757">
    <property type="term" value="F:S-adenosylmethionine-dependent methyltransferase activity"/>
    <property type="evidence" value="ECO:0007669"/>
    <property type="project" value="InterPro"/>
</dbReference>
<dbReference type="SUPFAM" id="SSF53335">
    <property type="entry name" value="S-adenosyl-L-methionine-dependent methyltransferases"/>
    <property type="match status" value="1"/>
</dbReference>
<keyword evidence="4" id="KW-0808">Transferase</keyword>
<reference evidence="6 7" key="1">
    <citation type="journal article" name="Nat. Commun.">
        <title>Undinarchaeota illuminate DPANN phylogeny and the impact of gene transfer on archaeal evolution.</title>
        <authorList>
            <person name="Dombrowski N."/>
            <person name="Williams T.A."/>
            <person name="Sun J."/>
            <person name="Woodcroft B.J."/>
            <person name="Lee J.H."/>
            <person name="Minh B.Q."/>
            <person name="Rinke C."/>
            <person name="Spang A."/>
        </authorList>
    </citation>
    <scope>NUCLEOTIDE SEQUENCE [LARGE SCALE GENOMIC DNA]</scope>
    <source>
        <strain evidence="6">MAG_bin17</strain>
    </source>
</reference>
<sequence length="226" mass="25386">MSTEEQEEHYYKEKTKIPLQLVEVYALIKGTELKLLSSPPVFSWRKIDKGSLILAENMLIPEGQGKLLDMGCGYGVLGIFAALQNPLLEVQMVDSSERAVYLSKKNIRKYGLGSRVTVIQGDLFDKLEDKDFDTIVSNPPYSAGKDIVGSLIADSPAYLAEEGTLQIIGRHSKGGKMYREHIKEAFAYEFEFGIQSGFRIYLGSKKDIPELREDKESILESYSTDE</sequence>
<dbReference type="InterPro" id="IPR029063">
    <property type="entry name" value="SAM-dependent_MTases_sf"/>
</dbReference>
<evidence type="ECO:0000313" key="6">
    <source>
        <dbReference type="EMBL" id="HIJ99678.1"/>
    </source>
</evidence>
<evidence type="ECO:0000256" key="3">
    <source>
        <dbReference type="ARBA" id="ARBA00022603"/>
    </source>
</evidence>
<accession>A0A832XG05</accession>
<keyword evidence="3 6" id="KW-0489">Methyltransferase</keyword>
<organism evidence="6 7">
    <name type="scientific">Candidatus Undinarchaeum marinum</name>
    <dbReference type="NCBI Taxonomy" id="2756141"/>
    <lineage>
        <taxon>Archaea</taxon>
        <taxon>Candidatus Undinarchaeota</taxon>
        <taxon>Candidatus Undinarchaeia</taxon>
        <taxon>Candidatus Undinarchaeales</taxon>
        <taxon>Candidatus Undinarchaeaceae</taxon>
        <taxon>Candidatus Undinarchaeum</taxon>
    </lineage>
</organism>
<dbReference type="GO" id="GO:0006364">
    <property type="term" value="P:rRNA processing"/>
    <property type="evidence" value="ECO:0007669"/>
    <property type="project" value="UniProtKB-KW"/>
</dbReference>
<evidence type="ECO:0000259" key="5">
    <source>
        <dbReference type="Pfam" id="PF05175"/>
    </source>
</evidence>
<protein>
    <submittedName>
        <fullName evidence="6">Class I SAM-dependent methyltransferase</fullName>
    </submittedName>
</protein>
<comment type="caution">
    <text evidence="6">The sequence shown here is derived from an EMBL/GenBank/DDBJ whole genome shotgun (WGS) entry which is preliminary data.</text>
</comment>
<dbReference type="InterPro" id="IPR007848">
    <property type="entry name" value="Small_mtfrase_dom"/>
</dbReference>